<dbReference type="AlphaFoldDB" id="A0A6L2N9M0"/>
<feature type="coiled-coil region" evidence="1">
    <location>
        <begin position="149"/>
        <end position="185"/>
    </location>
</feature>
<dbReference type="EMBL" id="BKCJ010008243">
    <property type="protein sequence ID" value="GEU81264.1"/>
    <property type="molecule type" value="Genomic_DNA"/>
</dbReference>
<gene>
    <name evidence="2" type="ORF">Tci_053242</name>
</gene>
<comment type="caution">
    <text evidence="2">The sequence shown here is derived from an EMBL/GenBank/DDBJ whole genome shotgun (WGS) entry which is preliminary data.</text>
</comment>
<evidence type="ECO:0000313" key="2">
    <source>
        <dbReference type="EMBL" id="GEU81264.1"/>
    </source>
</evidence>
<reference evidence="2" key="1">
    <citation type="journal article" date="2019" name="Sci. Rep.">
        <title>Draft genome of Tanacetum cinerariifolium, the natural source of mosquito coil.</title>
        <authorList>
            <person name="Yamashiro T."/>
            <person name="Shiraishi A."/>
            <person name="Satake H."/>
            <person name="Nakayama K."/>
        </authorList>
    </citation>
    <scope>NUCLEOTIDE SEQUENCE</scope>
</reference>
<protein>
    <submittedName>
        <fullName evidence="2">Uncharacterized protein</fullName>
    </submittedName>
</protein>
<name>A0A6L2N9M0_TANCI</name>
<keyword evidence="1" id="KW-0175">Coiled coil</keyword>
<proteinExistence type="predicted"/>
<sequence>MEIELPGDLKHIPNKLETFTSTVTSLTSYVAKLNTIQWELLVEFLVLPSQVSSVQEKLKTLDAIPSLLNKVIDTLNKFSTIMENASSKAIDKSKGKRVMSSKDVEDEVTERNFEDDHANATNSMVESSKQKKLKKFSFVTKGGEKIHFNAKKIEEYKRIEETLKAELAKQEVEKVKNNLVDLMDIDVVT</sequence>
<evidence type="ECO:0000256" key="1">
    <source>
        <dbReference type="SAM" id="Coils"/>
    </source>
</evidence>
<organism evidence="2">
    <name type="scientific">Tanacetum cinerariifolium</name>
    <name type="common">Dalmatian daisy</name>
    <name type="synonym">Chrysanthemum cinerariifolium</name>
    <dbReference type="NCBI Taxonomy" id="118510"/>
    <lineage>
        <taxon>Eukaryota</taxon>
        <taxon>Viridiplantae</taxon>
        <taxon>Streptophyta</taxon>
        <taxon>Embryophyta</taxon>
        <taxon>Tracheophyta</taxon>
        <taxon>Spermatophyta</taxon>
        <taxon>Magnoliopsida</taxon>
        <taxon>eudicotyledons</taxon>
        <taxon>Gunneridae</taxon>
        <taxon>Pentapetalae</taxon>
        <taxon>asterids</taxon>
        <taxon>campanulids</taxon>
        <taxon>Asterales</taxon>
        <taxon>Asteraceae</taxon>
        <taxon>Asteroideae</taxon>
        <taxon>Anthemideae</taxon>
        <taxon>Anthemidinae</taxon>
        <taxon>Tanacetum</taxon>
    </lineage>
</organism>
<accession>A0A6L2N9M0</accession>